<organism evidence="2 3">
    <name type="scientific">Aspergillus brasiliensis (strain CBS 101740 / IMI 381727 / IBT 21946)</name>
    <dbReference type="NCBI Taxonomy" id="767769"/>
    <lineage>
        <taxon>Eukaryota</taxon>
        <taxon>Fungi</taxon>
        <taxon>Dikarya</taxon>
        <taxon>Ascomycota</taxon>
        <taxon>Pezizomycotina</taxon>
        <taxon>Eurotiomycetes</taxon>
        <taxon>Eurotiomycetidae</taxon>
        <taxon>Eurotiales</taxon>
        <taxon>Aspergillaceae</taxon>
        <taxon>Aspergillus</taxon>
        <taxon>Aspergillus subgen. Circumdati</taxon>
    </lineage>
</organism>
<gene>
    <name evidence="2" type="ORF">ASPBRDRAFT_195926</name>
</gene>
<evidence type="ECO:0000256" key="1">
    <source>
        <dbReference type="SAM" id="MobiDB-lite"/>
    </source>
</evidence>
<name>A0A1L9UJC1_ASPBC</name>
<proteinExistence type="predicted"/>
<dbReference type="EMBL" id="KV878684">
    <property type="protein sequence ID" value="OJJ71775.1"/>
    <property type="molecule type" value="Genomic_DNA"/>
</dbReference>
<reference evidence="3" key="1">
    <citation type="journal article" date="2017" name="Genome Biol.">
        <title>Comparative genomics reveals high biological diversity and specific adaptations in the industrially and medically important fungal genus Aspergillus.</title>
        <authorList>
            <person name="de Vries R.P."/>
            <person name="Riley R."/>
            <person name="Wiebenga A."/>
            <person name="Aguilar-Osorio G."/>
            <person name="Amillis S."/>
            <person name="Uchima C.A."/>
            <person name="Anderluh G."/>
            <person name="Asadollahi M."/>
            <person name="Askin M."/>
            <person name="Barry K."/>
            <person name="Battaglia E."/>
            <person name="Bayram O."/>
            <person name="Benocci T."/>
            <person name="Braus-Stromeyer S.A."/>
            <person name="Caldana C."/>
            <person name="Canovas D."/>
            <person name="Cerqueira G.C."/>
            <person name="Chen F."/>
            <person name="Chen W."/>
            <person name="Choi C."/>
            <person name="Clum A."/>
            <person name="Dos Santos R.A."/>
            <person name="Damasio A.R."/>
            <person name="Diallinas G."/>
            <person name="Emri T."/>
            <person name="Fekete E."/>
            <person name="Flipphi M."/>
            <person name="Freyberg S."/>
            <person name="Gallo A."/>
            <person name="Gournas C."/>
            <person name="Habgood R."/>
            <person name="Hainaut M."/>
            <person name="Harispe M.L."/>
            <person name="Henrissat B."/>
            <person name="Hilden K.S."/>
            <person name="Hope R."/>
            <person name="Hossain A."/>
            <person name="Karabika E."/>
            <person name="Karaffa L."/>
            <person name="Karanyi Z."/>
            <person name="Krasevec N."/>
            <person name="Kuo A."/>
            <person name="Kusch H."/>
            <person name="LaButti K."/>
            <person name="Lagendijk E.L."/>
            <person name="Lapidus A."/>
            <person name="Levasseur A."/>
            <person name="Lindquist E."/>
            <person name="Lipzen A."/>
            <person name="Logrieco A.F."/>
            <person name="MacCabe A."/>
            <person name="Maekelae M.R."/>
            <person name="Malavazi I."/>
            <person name="Melin P."/>
            <person name="Meyer V."/>
            <person name="Mielnichuk N."/>
            <person name="Miskei M."/>
            <person name="Molnar A.P."/>
            <person name="Mule G."/>
            <person name="Ngan C.Y."/>
            <person name="Orejas M."/>
            <person name="Orosz E."/>
            <person name="Ouedraogo J.P."/>
            <person name="Overkamp K.M."/>
            <person name="Park H.-S."/>
            <person name="Perrone G."/>
            <person name="Piumi F."/>
            <person name="Punt P.J."/>
            <person name="Ram A.F."/>
            <person name="Ramon A."/>
            <person name="Rauscher S."/>
            <person name="Record E."/>
            <person name="Riano-Pachon D.M."/>
            <person name="Robert V."/>
            <person name="Roehrig J."/>
            <person name="Ruller R."/>
            <person name="Salamov A."/>
            <person name="Salih N.S."/>
            <person name="Samson R.A."/>
            <person name="Sandor E."/>
            <person name="Sanguinetti M."/>
            <person name="Schuetze T."/>
            <person name="Sepcic K."/>
            <person name="Shelest E."/>
            <person name="Sherlock G."/>
            <person name="Sophianopoulou V."/>
            <person name="Squina F.M."/>
            <person name="Sun H."/>
            <person name="Susca A."/>
            <person name="Todd R.B."/>
            <person name="Tsang A."/>
            <person name="Unkles S.E."/>
            <person name="van de Wiele N."/>
            <person name="van Rossen-Uffink D."/>
            <person name="Oliveira J.V."/>
            <person name="Vesth T.C."/>
            <person name="Visser J."/>
            <person name="Yu J.-H."/>
            <person name="Zhou M."/>
            <person name="Andersen M.R."/>
            <person name="Archer D.B."/>
            <person name="Baker S.E."/>
            <person name="Benoit I."/>
            <person name="Brakhage A.A."/>
            <person name="Braus G.H."/>
            <person name="Fischer R."/>
            <person name="Frisvad J.C."/>
            <person name="Goldman G.H."/>
            <person name="Houbraken J."/>
            <person name="Oakley B."/>
            <person name="Pocsi I."/>
            <person name="Scazzocchio C."/>
            <person name="Seiboth B."/>
            <person name="vanKuyk P.A."/>
            <person name="Wortman J."/>
            <person name="Dyer P.S."/>
            <person name="Grigoriev I.V."/>
        </authorList>
    </citation>
    <scope>NUCLEOTIDE SEQUENCE [LARGE SCALE GENOMIC DNA]</scope>
    <source>
        <strain evidence="3">CBS 101740 / IMI 381727 / IBT 21946</strain>
    </source>
</reference>
<dbReference type="AlphaFoldDB" id="A0A1L9UJC1"/>
<feature type="compositionally biased region" description="Polar residues" evidence="1">
    <location>
        <begin position="102"/>
        <end position="111"/>
    </location>
</feature>
<evidence type="ECO:0000313" key="3">
    <source>
        <dbReference type="Proteomes" id="UP000184499"/>
    </source>
</evidence>
<feature type="region of interest" description="Disordered" evidence="1">
    <location>
        <begin position="1"/>
        <end position="48"/>
    </location>
</feature>
<dbReference type="Proteomes" id="UP000184499">
    <property type="component" value="Unassembled WGS sequence"/>
</dbReference>
<dbReference type="VEuPathDB" id="FungiDB:ASPBRDRAFT_195926"/>
<protein>
    <submittedName>
        <fullName evidence="2">Uncharacterized protein</fullName>
    </submittedName>
</protein>
<dbReference type="GeneID" id="93573407"/>
<sequence>MPNARDQKTNAQSPKGNPPNLHPPDPPTPATPVAEQPPRTVSDPDSIDRLCRAPGMSWPYRHPLARWLAAVILTVYVVARTSLEPPARSIPGKRGCHASPSLAAQTKPGSTATPWNAIRSIASDILGDAVAQTPGVPETSVAAGSEMPAAHKHPGVSRYESMMVNLAPARSFVVAFGAVSRPDL</sequence>
<feature type="compositionally biased region" description="Pro residues" evidence="1">
    <location>
        <begin position="16"/>
        <end position="30"/>
    </location>
</feature>
<evidence type="ECO:0000313" key="2">
    <source>
        <dbReference type="EMBL" id="OJJ71775.1"/>
    </source>
</evidence>
<dbReference type="OrthoDB" id="10611982at2759"/>
<dbReference type="RefSeq" id="XP_067479023.1">
    <property type="nucleotide sequence ID" value="XM_067620919.1"/>
</dbReference>
<accession>A0A1L9UJC1</accession>
<keyword evidence="3" id="KW-1185">Reference proteome</keyword>
<feature type="region of interest" description="Disordered" evidence="1">
    <location>
        <begin position="87"/>
        <end position="111"/>
    </location>
</feature>